<proteinExistence type="predicted"/>
<name>A0AAV4M729_CAEEX</name>
<sequence>METNNEGNGPSQVIGKKHPSPALLRNWVILPMIRDVKDNHEHLPANSGKSKRPNLFECMELSHITVTAIGNPNPKEYTPTSIYFSYPPSPSFQNCI</sequence>
<evidence type="ECO:0000313" key="1">
    <source>
        <dbReference type="EMBL" id="GIX68236.1"/>
    </source>
</evidence>
<accession>A0AAV4M729</accession>
<comment type="caution">
    <text evidence="1">The sequence shown here is derived from an EMBL/GenBank/DDBJ whole genome shotgun (WGS) entry which is preliminary data.</text>
</comment>
<evidence type="ECO:0000313" key="2">
    <source>
        <dbReference type="Proteomes" id="UP001054945"/>
    </source>
</evidence>
<keyword evidence="2" id="KW-1185">Reference proteome</keyword>
<reference evidence="1 2" key="1">
    <citation type="submission" date="2021-06" db="EMBL/GenBank/DDBJ databases">
        <title>Caerostris extrusa draft genome.</title>
        <authorList>
            <person name="Kono N."/>
            <person name="Arakawa K."/>
        </authorList>
    </citation>
    <scope>NUCLEOTIDE SEQUENCE [LARGE SCALE GENOMIC DNA]</scope>
</reference>
<gene>
    <name evidence="1" type="ORF">CEXT_672631</name>
</gene>
<protein>
    <submittedName>
        <fullName evidence="1">Uncharacterized protein</fullName>
    </submittedName>
</protein>
<dbReference type="EMBL" id="BPLR01001940">
    <property type="protein sequence ID" value="GIX68236.1"/>
    <property type="molecule type" value="Genomic_DNA"/>
</dbReference>
<dbReference type="AlphaFoldDB" id="A0AAV4M729"/>
<organism evidence="1 2">
    <name type="scientific">Caerostris extrusa</name>
    <name type="common">Bark spider</name>
    <name type="synonym">Caerostris bankana</name>
    <dbReference type="NCBI Taxonomy" id="172846"/>
    <lineage>
        <taxon>Eukaryota</taxon>
        <taxon>Metazoa</taxon>
        <taxon>Ecdysozoa</taxon>
        <taxon>Arthropoda</taxon>
        <taxon>Chelicerata</taxon>
        <taxon>Arachnida</taxon>
        <taxon>Araneae</taxon>
        <taxon>Araneomorphae</taxon>
        <taxon>Entelegynae</taxon>
        <taxon>Araneoidea</taxon>
        <taxon>Araneidae</taxon>
        <taxon>Caerostris</taxon>
    </lineage>
</organism>
<dbReference type="Proteomes" id="UP001054945">
    <property type="component" value="Unassembled WGS sequence"/>
</dbReference>